<accession>A0A0F9LLQ0</accession>
<reference evidence="1" key="1">
    <citation type="journal article" date="2015" name="Nature">
        <title>Complex archaea that bridge the gap between prokaryotes and eukaryotes.</title>
        <authorList>
            <person name="Spang A."/>
            <person name="Saw J.H."/>
            <person name="Jorgensen S.L."/>
            <person name="Zaremba-Niedzwiedzka K."/>
            <person name="Martijn J."/>
            <person name="Lind A.E."/>
            <person name="van Eijk R."/>
            <person name="Schleper C."/>
            <person name="Guy L."/>
            <person name="Ettema T.J."/>
        </authorList>
    </citation>
    <scope>NUCLEOTIDE SEQUENCE</scope>
</reference>
<proteinExistence type="predicted"/>
<name>A0A0F9LLQ0_9ZZZZ</name>
<sequence length="255" mass="30336">MAKKEPILSYLDEFIFFHIAYRFAEDNKTEAIVDKLSKISLSEFKDVKAEHDLEFITLLEQILPELTSNPYLTLEIKNAEIYLSKKKIAISFPKNIMKGGRRIISSKLRRFIPAPREELKEKDVKLQINPENLTQIDSFIKVFLIPEIMENKFPNLEDITVIFRIKYDHKPKPDLLNQIIEKNLFEGRKFKFEKFDFEFTENKSKFYFSIDPDSRNVLCVFIYDKLKFSILESNIEELLKYSYNKNKEIIELLKL</sequence>
<gene>
    <name evidence="1" type="ORF">LCGC14_1261770</name>
</gene>
<dbReference type="AlphaFoldDB" id="A0A0F9LLQ0"/>
<comment type="caution">
    <text evidence="1">The sequence shown here is derived from an EMBL/GenBank/DDBJ whole genome shotgun (WGS) entry which is preliminary data.</text>
</comment>
<dbReference type="EMBL" id="LAZR01007001">
    <property type="protein sequence ID" value="KKM88136.1"/>
    <property type="molecule type" value="Genomic_DNA"/>
</dbReference>
<organism evidence="1">
    <name type="scientific">marine sediment metagenome</name>
    <dbReference type="NCBI Taxonomy" id="412755"/>
    <lineage>
        <taxon>unclassified sequences</taxon>
        <taxon>metagenomes</taxon>
        <taxon>ecological metagenomes</taxon>
    </lineage>
</organism>
<protein>
    <submittedName>
        <fullName evidence="1">Uncharacterized protein</fullName>
    </submittedName>
</protein>
<evidence type="ECO:0000313" key="1">
    <source>
        <dbReference type="EMBL" id="KKM88136.1"/>
    </source>
</evidence>